<dbReference type="Gene3D" id="1.20.1250.20">
    <property type="entry name" value="MFS general substrate transporter like domains"/>
    <property type="match status" value="2"/>
</dbReference>
<dbReference type="GO" id="GO:0022857">
    <property type="term" value="F:transmembrane transporter activity"/>
    <property type="evidence" value="ECO:0007669"/>
    <property type="project" value="InterPro"/>
</dbReference>
<name>A0A6V8GYQ8_TALPI</name>
<evidence type="ECO:0000256" key="3">
    <source>
        <dbReference type="ARBA" id="ARBA00022692"/>
    </source>
</evidence>
<dbReference type="PANTHER" id="PTHR43791">
    <property type="entry name" value="PERMEASE-RELATED"/>
    <property type="match status" value="1"/>
</dbReference>
<comment type="subcellular location">
    <subcellularLocation>
        <location evidence="1">Membrane</location>
        <topology evidence="1">Multi-pass membrane protein</topology>
    </subcellularLocation>
</comment>
<evidence type="ECO:0000256" key="1">
    <source>
        <dbReference type="ARBA" id="ARBA00004141"/>
    </source>
</evidence>
<organism evidence="8 9">
    <name type="scientific">Talaromyces pinophilus</name>
    <name type="common">Penicillium pinophilum</name>
    <dbReference type="NCBI Taxonomy" id="128442"/>
    <lineage>
        <taxon>Eukaryota</taxon>
        <taxon>Fungi</taxon>
        <taxon>Dikarya</taxon>
        <taxon>Ascomycota</taxon>
        <taxon>Pezizomycotina</taxon>
        <taxon>Eurotiomycetes</taxon>
        <taxon>Eurotiomycetidae</taxon>
        <taxon>Eurotiales</taxon>
        <taxon>Trichocomaceae</taxon>
        <taxon>Talaromyces</taxon>
        <taxon>Talaromyces sect. Talaromyces</taxon>
    </lineage>
</organism>
<keyword evidence="5 6" id="KW-0472">Membrane</keyword>
<feature type="transmembrane region" description="Helical" evidence="6">
    <location>
        <begin position="344"/>
        <end position="363"/>
    </location>
</feature>
<feature type="transmembrane region" description="Helical" evidence="6">
    <location>
        <begin position="203"/>
        <end position="224"/>
    </location>
</feature>
<evidence type="ECO:0000256" key="5">
    <source>
        <dbReference type="ARBA" id="ARBA00023136"/>
    </source>
</evidence>
<evidence type="ECO:0000256" key="6">
    <source>
        <dbReference type="SAM" id="Phobius"/>
    </source>
</evidence>
<feature type="transmembrane region" description="Helical" evidence="6">
    <location>
        <begin position="142"/>
        <end position="162"/>
    </location>
</feature>
<dbReference type="SUPFAM" id="SSF103473">
    <property type="entry name" value="MFS general substrate transporter"/>
    <property type="match status" value="1"/>
</dbReference>
<dbReference type="InterPro" id="IPR036259">
    <property type="entry name" value="MFS_trans_sf"/>
</dbReference>
<feature type="transmembrane region" description="Helical" evidence="6">
    <location>
        <begin position="168"/>
        <end position="191"/>
    </location>
</feature>
<feature type="transmembrane region" description="Helical" evidence="6">
    <location>
        <begin position="462"/>
        <end position="484"/>
    </location>
</feature>
<dbReference type="EMBL" id="DF933811">
    <property type="protein sequence ID" value="GAM34208.1"/>
    <property type="molecule type" value="Genomic_DNA"/>
</dbReference>
<dbReference type="FunFam" id="1.20.1250.20:FF:000057">
    <property type="entry name" value="MFS general substrate transporter"/>
    <property type="match status" value="1"/>
</dbReference>
<feature type="transmembrane region" description="Helical" evidence="6">
    <location>
        <begin position="110"/>
        <end position="130"/>
    </location>
</feature>
<evidence type="ECO:0000256" key="2">
    <source>
        <dbReference type="ARBA" id="ARBA00022448"/>
    </source>
</evidence>
<evidence type="ECO:0000313" key="9">
    <source>
        <dbReference type="Proteomes" id="UP000053095"/>
    </source>
</evidence>
<proteinExistence type="predicted"/>
<evidence type="ECO:0000259" key="7">
    <source>
        <dbReference type="PROSITE" id="PS50850"/>
    </source>
</evidence>
<dbReference type="AlphaFoldDB" id="A0A6V8GYQ8"/>
<sequence>MCKNTPAEPYAEGHHTHEAKVLSTERIQSHDDVSNVAVPAFITRNVEPDVVAIVSRMSQSRRSETEKRVKLKIDVFLFPLLLLFYILNYLDRGALPFVRLVGIEDELNLTGVQFDTCLSILYVGYCLFQIPSNLILSKLKPSLYLPACMIIWGVVSGTTAAANNYTSLVTIRFILGVVEAPFFPGAIFLISSWYTKKEMAMRCAWLYAGNFLSNAFGSLIALGVTETLAGAHGLSSWRWLYIIEASMTVGVAILSIFILPNYPHNTRWLNPEERAVAIYRLVEDRGEMTDFEDANIGIWEGFMQAARDYKTWIIAANHIFITTGAGLVVFFPTVVGTLGFSTRITYVLSAPPFLLAVVTTIYTCHRADISGQRSYYMVGTLGVVLVGLIILASSLNTGARYFSLFLITSVMWVSYNCNLAWISDCMPRPIQKKAAAIGIVSMLGQAGNIIAGYIYPKNQSPRYWMAATIEAVAIVLAIVTTLAFREVLRRENKRLDQRDQNELGSQYTNEAGKKNFRYVL</sequence>
<reference evidence="9" key="1">
    <citation type="journal article" date="2015" name="Genome Announc.">
        <title>Draft genome sequence of Talaromyces cellulolyticus strain Y-94, a source of lignocellulosic biomass-degrading enzymes.</title>
        <authorList>
            <person name="Fujii T."/>
            <person name="Koike H."/>
            <person name="Sawayama S."/>
            <person name="Yano S."/>
            <person name="Inoue H."/>
        </authorList>
    </citation>
    <scope>NUCLEOTIDE SEQUENCE [LARGE SCALE GENOMIC DNA]</scope>
    <source>
        <strain evidence="9">Y-94</strain>
    </source>
</reference>
<dbReference type="PROSITE" id="PS50850">
    <property type="entry name" value="MFS"/>
    <property type="match status" value="1"/>
</dbReference>
<feature type="transmembrane region" description="Helical" evidence="6">
    <location>
        <begin position="71"/>
        <end position="90"/>
    </location>
</feature>
<protein>
    <recommendedName>
        <fullName evidence="7">Major facilitator superfamily (MFS) profile domain-containing protein</fullName>
    </recommendedName>
</protein>
<gene>
    <name evidence="8" type="ORF">TCE0_015r01636</name>
</gene>
<dbReference type="Pfam" id="PF07690">
    <property type="entry name" value="MFS_1"/>
    <property type="match status" value="1"/>
</dbReference>
<feature type="transmembrane region" description="Helical" evidence="6">
    <location>
        <begin position="375"/>
        <end position="395"/>
    </location>
</feature>
<dbReference type="PANTHER" id="PTHR43791:SF92">
    <property type="entry name" value="AGL026WP"/>
    <property type="match status" value="1"/>
</dbReference>
<dbReference type="Proteomes" id="UP000053095">
    <property type="component" value="Unassembled WGS sequence"/>
</dbReference>
<dbReference type="InterPro" id="IPR011701">
    <property type="entry name" value="MFS"/>
</dbReference>
<evidence type="ECO:0000313" key="8">
    <source>
        <dbReference type="EMBL" id="GAM34208.1"/>
    </source>
</evidence>
<keyword evidence="9" id="KW-1185">Reference proteome</keyword>
<keyword evidence="3 6" id="KW-0812">Transmembrane</keyword>
<feature type="transmembrane region" description="Helical" evidence="6">
    <location>
        <begin position="239"/>
        <end position="259"/>
    </location>
</feature>
<keyword evidence="4 6" id="KW-1133">Transmembrane helix</keyword>
<evidence type="ECO:0000256" key="4">
    <source>
        <dbReference type="ARBA" id="ARBA00022989"/>
    </source>
</evidence>
<feature type="transmembrane region" description="Helical" evidence="6">
    <location>
        <begin position="401"/>
        <end position="422"/>
    </location>
</feature>
<dbReference type="FunFam" id="1.20.1250.20:FF:000013">
    <property type="entry name" value="MFS general substrate transporter"/>
    <property type="match status" value="1"/>
</dbReference>
<dbReference type="InterPro" id="IPR020846">
    <property type="entry name" value="MFS_dom"/>
</dbReference>
<feature type="transmembrane region" description="Helical" evidence="6">
    <location>
        <begin position="434"/>
        <end position="456"/>
    </location>
</feature>
<comment type="caution">
    <text evidence="8">The sequence shown here is derived from an EMBL/GenBank/DDBJ whole genome shotgun (WGS) entry which is preliminary data.</text>
</comment>
<feature type="domain" description="Major facilitator superfamily (MFS) profile" evidence="7">
    <location>
        <begin position="77"/>
        <end position="489"/>
    </location>
</feature>
<feature type="transmembrane region" description="Helical" evidence="6">
    <location>
        <begin position="312"/>
        <end position="332"/>
    </location>
</feature>
<dbReference type="GO" id="GO:0016020">
    <property type="term" value="C:membrane"/>
    <property type="evidence" value="ECO:0007669"/>
    <property type="project" value="UniProtKB-SubCell"/>
</dbReference>
<accession>A0A6V8GYQ8</accession>
<keyword evidence="2" id="KW-0813">Transport</keyword>